<dbReference type="Proteomes" id="UP000609874">
    <property type="component" value="Unassembled WGS sequence"/>
</dbReference>
<proteinExistence type="predicted"/>
<evidence type="ECO:0000256" key="1">
    <source>
        <dbReference type="SAM" id="Phobius"/>
    </source>
</evidence>
<feature type="transmembrane region" description="Helical" evidence="1">
    <location>
        <begin position="12"/>
        <end position="34"/>
    </location>
</feature>
<keyword evidence="1" id="KW-0472">Membrane</keyword>
<organism evidence="2 3">
    <name type="scientific">Arthrobacter gallicola</name>
    <dbReference type="NCBI Taxonomy" id="2762225"/>
    <lineage>
        <taxon>Bacteria</taxon>
        <taxon>Bacillati</taxon>
        <taxon>Actinomycetota</taxon>
        <taxon>Actinomycetes</taxon>
        <taxon>Micrococcales</taxon>
        <taxon>Micrococcaceae</taxon>
        <taxon>Arthrobacter</taxon>
    </lineage>
</organism>
<feature type="transmembrane region" description="Helical" evidence="1">
    <location>
        <begin position="111"/>
        <end position="130"/>
    </location>
</feature>
<accession>A0ABR8UQH3</accession>
<keyword evidence="1" id="KW-0812">Transmembrane</keyword>
<sequence>MEAPLEAWSEFNVAMLGGTAALVGLLIVAMSVNIKDILAAEPLPSRAAAAVATLTLALVVCALGLVPGQPLWAYGAETALGTAALAVVVIRAVGSVYRSSGAPRGTRLPKALLLLAPVVSYAVGAVLLLAGDGGGLAWLGAGAILGVIAGAAFAWVVLIEVLR</sequence>
<evidence type="ECO:0000313" key="2">
    <source>
        <dbReference type="EMBL" id="MBD7994461.1"/>
    </source>
</evidence>
<feature type="transmembrane region" description="Helical" evidence="1">
    <location>
        <begin position="136"/>
        <end position="158"/>
    </location>
</feature>
<keyword evidence="3" id="KW-1185">Reference proteome</keyword>
<feature type="transmembrane region" description="Helical" evidence="1">
    <location>
        <begin position="46"/>
        <end position="65"/>
    </location>
</feature>
<reference evidence="2 3" key="1">
    <citation type="submission" date="2020-08" db="EMBL/GenBank/DDBJ databases">
        <title>A Genomic Blueprint of the Chicken Gut Microbiome.</title>
        <authorList>
            <person name="Gilroy R."/>
            <person name="Ravi A."/>
            <person name="Getino M."/>
            <person name="Pursley I."/>
            <person name="Horton D.L."/>
            <person name="Alikhan N.-F."/>
            <person name="Baker D."/>
            <person name="Gharbi K."/>
            <person name="Hall N."/>
            <person name="Watson M."/>
            <person name="Adriaenssens E.M."/>
            <person name="Foster-Nyarko E."/>
            <person name="Jarju S."/>
            <person name="Secka A."/>
            <person name="Antonio M."/>
            <person name="Oren A."/>
            <person name="Chaudhuri R."/>
            <person name="La Ragione R.M."/>
            <person name="Hildebrand F."/>
            <person name="Pallen M.J."/>
        </authorList>
    </citation>
    <scope>NUCLEOTIDE SEQUENCE [LARGE SCALE GENOMIC DNA]</scope>
    <source>
        <strain evidence="2 3">Sa2CUA1</strain>
    </source>
</reference>
<evidence type="ECO:0000313" key="3">
    <source>
        <dbReference type="Proteomes" id="UP000609874"/>
    </source>
</evidence>
<feature type="transmembrane region" description="Helical" evidence="1">
    <location>
        <begin position="71"/>
        <end position="90"/>
    </location>
</feature>
<protein>
    <recommendedName>
        <fullName evidence="4">Modulator of FtsH protease</fullName>
    </recommendedName>
</protein>
<name>A0ABR8UQH3_9MICC</name>
<comment type="caution">
    <text evidence="2">The sequence shown here is derived from an EMBL/GenBank/DDBJ whole genome shotgun (WGS) entry which is preliminary data.</text>
</comment>
<dbReference type="EMBL" id="JACSQD010000001">
    <property type="protein sequence ID" value="MBD7994461.1"/>
    <property type="molecule type" value="Genomic_DNA"/>
</dbReference>
<keyword evidence="1" id="KW-1133">Transmembrane helix</keyword>
<gene>
    <name evidence="2" type="ORF">H9639_04040</name>
</gene>
<evidence type="ECO:0008006" key="4">
    <source>
        <dbReference type="Google" id="ProtNLM"/>
    </source>
</evidence>
<dbReference type="RefSeq" id="WP_191806789.1">
    <property type="nucleotide sequence ID" value="NZ_JACSQD010000001.1"/>
</dbReference>